<protein>
    <submittedName>
        <fullName evidence="1">Uncharacterized protein</fullName>
    </submittedName>
</protein>
<evidence type="ECO:0000313" key="2">
    <source>
        <dbReference type="Proteomes" id="UP000262723"/>
    </source>
</evidence>
<sequence>MWFNGFTYNVRFRGKFYYWCDDGGKRWRIRPHQKGASYELGIAEAQGRAEWVKLKVMDGLTNKHELLKLIRGKLV</sequence>
<dbReference type="EMBL" id="MH633485">
    <property type="protein sequence ID" value="AXQ67995.1"/>
    <property type="molecule type" value="Genomic_DNA"/>
</dbReference>
<organism evidence="1 2">
    <name type="scientific">Klebsiella phage NJS2</name>
    <dbReference type="NCBI Taxonomy" id="2301688"/>
    <lineage>
        <taxon>Viruses</taxon>
        <taxon>Duplodnaviria</taxon>
        <taxon>Heunggongvirae</taxon>
        <taxon>Uroviricota</taxon>
        <taxon>Caudoviricetes</taxon>
        <taxon>Drexlerviridae</taxon>
        <taxon>Webervirus</taxon>
        <taxon>Webervirus NJS2</taxon>
        <taxon>Klebsiella virus NJS2</taxon>
    </lineage>
</organism>
<keyword evidence="2" id="KW-1185">Reference proteome</keyword>
<accession>A0A385EAI7</accession>
<reference evidence="2" key="1">
    <citation type="submission" date="2018-07" db="EMBL/GenBank/DDBJ databases">
        <authorList>
            <person name="Hao G.H."/>
            <person name="Wang H."/>
            <person name="Zhu J."/>
        </authorList>
    </citation>
    <scope>NUCLEOTIDE SEQUENCE [LARGE SCALE GENOMIC DNA]</scope>
</reference>
<gene>
    <name evidence="1" type="ORF">NJS2_021</name>
</gene>
<proteinExistence type="predicted"/>
<evidence type="ECO:0000313" key="1">
    <source>
        <dbReference type="EMBL" id="AXQ67995.1"/>
    </source>
</evidence>
<dbReference type="Proteomes" id="UP000262723">
    <property type="component" value="Segment"/>
</dbReference>
<name>A0A385EAI7_9CAUD</name>